<keyword evidence="3" id="KW-1185">Reference proteome</keyword>
<name>A0A0D0BDE1_9AGAM</name>
<evidence type="ECO:0000313" key="3">
    <source>
        <dbReference type="Proteomes" id="UP000054485"/>
    </source>
</evidence>
<dbReference type="EMBL" id="KN835270">
    <property type="protein sequence ID" value="KIK41388.1"/>
    <property type="molecule type" value="Genomic_DNA"/>
</dbReference>
<accession>A0A0D0BDE1</accession>
<dbReference type="AlphaFoldDB" id="A0A0D0BDE1"/>
<reference evidence="2 3" key="1">
    <citation type="submission" date="2014-04" db="EMBL/GenBank/DDBJ databases">
        <authorList>
            <consortium name="DOE Joint Genome Institute"/>
            <person name="Kuo A."/>
            <person name="Ruytinx J."/>
            <person name="Rineau F."/>
            <person name="Colpaert J."/>
            <person name="Kohler A."/>
            <person name="Nagy L.G."/>
            <person name="Floudas D."/>
            <person name="Copeland A."/>
            <person name="Barry K.W."/>
            <person name="Cichocki N."/>
            <person name="Veneault-Fourrey C."/>
            <person name="LaButti K."/>
            <person name="Lindquist E.A."/>
            <person name="Lipzen A."/>
            <person name="Lundell T."/>
            <person name="Morin E."/>
            <person name="Murat C."/>
            <person name="Sun H."/>
            <person name="Tunlid A."/>
            <person name="Henrissat B."/>
            <person name="Grigoriev I.V."/>
            <person name="Hibbett D.S."/>
            <person name="Martin F."/>
            <person name="Nordberg H.P."/>
            <person name="Cantor M.N."/>
            <person name="Hua S.X."/>
        </authorList>
    </citation>
    <scope>NUCLEOTIDE SEQUENCE [LARGE SCALE GENOMIC DNA]</scope>
    <source>
        <strain evidence="2 3">UH-Slu-Lm8-n1</strain>
    </source>
</reference>
<evidence type="ECO:0000256" key="1">
    <source>
        <dbReference type="SAM" id="MobiDB-lite"/>
    </source>
</evidence>
<sequence>MHVRQHASLTVKPGIEQEPHSCPSIQRGVSRRSVVEHVGTQIRASRSHEDSLSPMQILASGLRMITISTYHDLSTSSSSQNLA</sequence>
<gene>
    <name evidence="2" type="ORF">CY34DRAFT_206807</name>
</gene>
<organism evidence="2 3">
    <name type="scientific">Suillus luteus UH-Slu-Lm8-n1</name>
    <dbReference type="NCBI Taxonomy" id="930992"/>
    <lineage>
        <taxon>Eukaryota</taxon>
        <taxon>Fungi</taxon>
        <taxon>Dikarya</taxon>
        <taxon>Basidiomycota</taxon>
        <taxon>Agaricomycotina</taxon>
        <taxon>Agaricomycetes</taxon>
        <taxon>Agaricomycetidae</taxon>
        <taxon>Boletales</taxon>
        <taxon>Suillineae</taxon>
        <taxon>Suillaceae</taxon>
        <taxon>Suillus</taxon>
    </lineage>
</organism>
<dbReference type="InParanoid" id="A0A0D0BDE1"/>
<proteinExistence type="predicted"/>
<evidence type="ECO:0000313" key="2">
    <source>
        <dbReference type="EMBL" id="KIK41388.1"/>
    </source>
</evidence>
<reference evidence="3" key="2">
    <citation type="submission" date="2015-01" db="EMBL/GenBank/DDBJ databases">
        <title>Evolutionary Origins and Diversification of the Mycorrhizal Mutualists.</title>
        <authorList>
            <consortium name="DOE Joint Genome Institute"/>
            <consortium name="Mycorrhizal Genomics Consortium"/>
            <person name="Kohler A."/>
            <person name="Kuo A."/>
            <person name="Nagy L.G."/>
            <person name="Floudas D."/>
            <person name="Copeland A."/>
            <person name="Barry K.W."/>
            <person name="Cichocki N."/>
            <person name="Veneault-Fourrey C."/>
            <person name="LaButti K."/>
            <person name="Lindquist E.A."/>
            <person name="Lipzen A."/>
            <person name="Lundell T."/>
            <person name="Morin E."/>
            <person name="Murat C."/>
            <person name="Riley R."/>
            <person name="Ohm R."/>
            <person name="Sun H."/>
            <person name="Tunlid A."/>
            <person name="Henrissat B."/>
            <person name="Grigoriev I.V."/>
            <person name="Hibbett D.S."/>
            <person name="Martin F."/>
        </authorList>
    </citation>
    <scope>NUCLEOTIDE SEQUENCE [LARGE SCALE GENOMIC DNA]</scope>
    <source>
        <strain evidence="3">UH-Slu-Lm8-n1</strain>
    </source>
</reference>
<dbReference type="Proteomes" id="UP000054485">
    <property type="component" value="Unassembled WGS sequence"/>
</dbReference>
<protein>
    <submittedName>
        <fullName evidence="2">Uncharacterized protein</fullName>
    </submittedName>
</protein>
<feature type="region of interest" description="Disordered" evidence="1">
    <location>
        <begin position="1"/>
        <end position="32"/>
    </location>
</feature>
<dbReference type="HOGENOM" id="CLU_2544109_0_0_1"/>